<dbReference type="RefSeq" id="WP_020819954.1">
    <property type="nucleotide sequence ID" value="NZ_JANF02000091.1"/>
</dbReference>
<evidence type="ECO:0000313" key="2">
    <source>
        <dbReference type="EMBL" id="KER34865.1"/>
    </source>
</evidence>
<dbReference type="AlphaFoldDB" id="A0A8E1C157"/>
<sequence length="480" mass="52444">MVKAAMRRFLEDFPTALNDGVGAVFVGAGMSMAAGYPSWAKLLHDIGEELGVSSRGIHDLAALAQWSIQESGSATRVRNVIKEKIGKAYPTPSTLEVIARLPVAHIWTTNYDRLIESAFAEIDRPLDSISGASDLALKPTPGAVRLYKMHGSIDRLDDIVISTDDYELFRKKRGAFLPLLQAHLTSMSMLFVGLSFTDPNIRHVLSLIREAFTDAPPEHFAIVRPPHPDDYDSEEEYKARLAQHNLWAKDLRRYGLIAVEIDDYEEVPDLLLQIERRVAARRIWVSGSWPIDDGGAAASDIYRLSEDVGRWIGRSGRDLVSGAGLLVGSAAISGFLEALRDGGGWDLNRRLIARPFPQPLAGAEPDAAKWTELRKELARQAGGIIFIGGVKQEGDKLVPARGVLEEYEAAREVGAFLLPIGATGGAAQEIAEKLIGSDVEATGPKAMRPTDDELKILLDPATKRQAVLECIDAVVTRLTK</sequence>
<dbReference type="InterPro" id="IPR041486">
    <property type="entry name" value="ThsA_STALD"/>
</dbReference>
<protein>
    <recommendedName>
        <fullName evidence="1">NAD(+) hydrolase ThsA Sir2/TIR-associating SLOG domain-containing protein</fullName>
    </recommendedName>
</protein>
<dbReference type="Proteomes" id="UP000028135">
    <property type="component" value="Unassembled WGS sequence"/>
</dbReference>
<dbReference type="EMBL" id="JANF02000091">
    <property type="protein sequence ID" value="KER34865.1"/>
    <property type="molecule type" value="Genomic_DNA"/>
</dbReference>
<reference evidence="2 3" key="1">
    <citation type="submission" date="2014-05" db="EMBL/GenBank/DDBJ databases">
        <title>Genome Announcement of Sphingobium lucknowense F2.</title>
        <authorList>
            <person name="Lal R."/>
            <person name="Negi V."/>
            <person name="Lata P."/>
            <person name="Sangwan N."/>
            <person name="Gupta S.K."/>
            <person name="Rao D.L.N."/>
            <person name="Das S."/>
        </authorList>
    </citation>
    <scope>NUCLEOTIDE SEQUENCE [LARGE SCALE GENOMIC DNA]</scope>
    <source>
        <strain evidence="2 3">F2</strain>
    </source>
</reference>
<feature type="domain" description="NAD(+) hydrolase ThsA Sir2/TIR-associating SLOG" evidence="1">
    <location>
        <begin position="266"/>
        <end position="476"/>
    </location>
</feature>
<dbReference type="InterPro" id="IPR029035">
    <property type="entry name" value="DHS-like_NAD/FAD-binding_dom"/>
</dbReference>
<proteinExistence type="predicted"/>
<comment type="caution">
    <text evidence="2">The sequence shown here is derived from an EMBL/GenBank/DDBJ whole genome shotgun (WGS) entry which is preliminary data.</text>
</comment>
<name>A0A8E1C157_9SPHN</name>
<dbReference type="Pfam" id="PF18185">
    <property type="entry name" value="STALD"/>
    <property type="match status" value="1"/>
</dbReference>
<dbReference type="Pfam" id="PF13289">
    <property type="entry name" value="SIR2_2"/>
    <property type="match status" value="1"/>
</dbReference>
<gene>
    <name evidence="2" type="ORF">AL00_19295</name>
</gene>
<dbReference type="SUPFAM" id="SSF52467">
    <property type="entry name" value="DHS-like NAD/FAD-binding domain"/>
    <property type="match status" value="1"/>
</dbReference>
<accession>A0A8E1C157</accession>
<evidence type="ECO:0000259" key="1">
    <source>
        <dbReference type="Pfam" id="PF18185"/>
    </source>
</evidence>
<evidence type="ECO:0000313" key="3">
    <source>
        <dbReference type="Proteomes" id="UP000028135"/>
    </source>
</evidence>
<organism evidence="2 3">
    <name type="scientific">Sphingobium indicum F2</name>
    <dbReference type="NCBI Taxonomy" id="1450518"/>
    <lineage>
        <taxon>Bacteria</taxon>
        <taxon>Pseudomonadati</taxon>
        <taxon>Pseudomonadota</taxon>
        <taxon>Alphaproteobacteria</taxon>
        <taxon>Sphingomonadales</taxon>
        <taxon>Sphingomonadaceae</taxon>
        <taxon>Sphingobium</taxon>
    </lineage>
</organism>